<protein>
    <submittedName>
        <fullName evidence="1">Uncharacterized protein</fullName>
    </submittedName>
</protein>
<evidence type="ECO:0000313" key="2">
    <source>
        <dbReference type="Proteomes" id="UP000327468"/>
    </source>
</evidence>
<dbReference type="Proteomes" id="UP000327468">
    <property type="component" value="Chromosome 5"/>
</dbReference>
<name>A0A5N5PBZ0_PANHP</name>
<organism evidence="1 2">
    <name type="scientific">Pangasianodon hypophthalmus</name>
    <name type="common">Striped catfish</name>
    <name type="synonym">Helicophagus hypophthalmus</name>
    <dbReference type="NCBI Taxonomy" id="310915"/>
    <lineage>
        <taxon>Eukaryota</taxon>
        <taxon>Metazoa</taxon>
        <taxon>Chordata</taxon>
        <taxon>Craniata</taxon>
        <taxon>Vertebrata</taxon>
        <taxon>Euteleostomi</taxon>
        <taxon>Actinopterygii</taxon>
        <taxon>Neopterygii</taxon>
        <taxon>Teleostei</taxon>
        <taxon>Ostariophysi</taxon>
        <taxon>Siluriformes</taxon>
        <taxon>Pangasiidae</taxon>
        <taxon>Pangasianodon</taxon>
    </lineage>
</organism>
<dbReference type="EMBL" id="VFJC01000006">
    <property type="protein sequence ID" value="KAB5576677.1"/>
    <property type="molecule type" value="Genomic_DNA"/>
</dbReference>
<evidence type="ECO:0000313" key="1">
    <source>
        <dbReference type="EMBL" id="KAB5576677.1"/>
    </source>
</evidence>
<accession>A0A5N5PBZ0</accession>
<proteinExistence type="predicted"/>
<comment type="caution">
    <text evidence="1">The sequence shown here is derived from an EMBL/GenBank/DDBJ whole genome shotgun (WGS) entry which is preliminary data.</text>
</comment>
<keyword evidence="2" id="KW-1185">Reference proteome</keyword>
<sequence>MFKLSLQILSLMEKFKFAQFHMMTDRSVKVYNISVKDKRMGQFAQVTSQPDLNNDEGRTEINCPSTKGPKTHAAKVLLFGGTAKRGQRMKRSASPDAKTLHSMELCSSVTNIGPRIQGFPRQQKSKLRRTLRLLLLKKGP</sequence>
<gene>
    <name evidence="1" type="ORF">PHYPO_G00200420</name>
</gene>
<reference evidence="1 2" key="1">
    <citation type="submission" date="2019-06" db="EMBL/GenBank/DDBJ databases">
        <title>A chromosome-scale genome assembly of the striped catfish, Pangasianodon hypophthalmus.</title>
        <authorList>
            <person name="Wen M."/>
            <person name="Zahm M."/>
            <person name="Roques C."/>
            <person name="Cabau C."/>
            <person name="Klopp C."/>
            <person name="Donnadieu C."/>
            <person name="Jouanno E."/>
            <person name="Avarre J.-C."/>
            <person name="Campet M."/>
            <person name="Ha T.T.T."/>
            <person name="Dugue R."/>
            <person name="Lampietro C."/>
            <person name="Louis A."/>
            <person name="Herpin A."/>
            <person name="Echchiki A."/>
            <person name="Berthelot C."/>
            <person name="Parey E."/>
            <person name="Roest-Crollius H."/>
            <person name="Braasch I."/>
            <person name="Postlethwait J."/>
            <person name="Bobe J."/>
            <person name="Montfort J."/>
            <person name="Bouchez O."/>
            <person name="Begum T."/>
            <person name="Schartl M."/>
            <person name="Guiguen Y."/>
        </authorList>
    </citation>
    <scope>NUCLEOTIDE SEQUENCE [LARGE SCALE GENOMIC DNA]</scope>
    <source>
        <strain evidence="1 2">Indonesia</strain>
        <tissue evidence="1">Blood</tissue>
    </source>
</reference>
<dbReference type="AlphaFoldDB" id="A0A5N5PBZ0"/>